<protein>
    <submittedName>
        <fullName evidence="2">Uncharacterized protein</fullName>
    </submittedName>
</protein>
<dbReference type="Proteomes" id="UP001189429">
    <property type="component" value="Unassembled WGS sequence"/>
</dbReference>
<gene>
    <name evidence="2" type="ORF">PCOR1329_LOCUS50124</name>
</gene>
<sequence>MWNRTSHVTLRTRGTRANSDIALDSPANPGTDQFATKRRAASAFDAEQLKVDAAGQALHESRTAGQISDHTCESGALVLASAGDTSGCRHHYHGADVDEAHQERQSAIKGMNDHSDASHTRDEPPQIQATARGEPGAPNRRAHELAQRSPDSQRRRRAGGVTARVVLEIDGRPGCEPERHELGFTGLMEHASGRHEDGVLGFASGVQHTALPFSARLTILEYPLHLAVQTYVGLNFNTMALLCQGFDFGPMDLACVMDLWLQSDQLRRVPEGSVAEVVKRTLRFVKLEWSPVVRISFIVCMHSCWPQAKHTWWHASLIWSCAELEVWRGPADGKPGAGTFRTYVAQIVQHALSPHPEVFIAALQDFVEGLPLVTVAAIEAFFSVPDSISDPIAIAARHYLQLLHVEDERSVGAVTPICVPRGDERLSDFGGLSPVTLQGFETPAAAGRP</sequence>
<organism evidence="2 3">
    <name type="scientific">Prorocentrum cordatum</name>
    <dbReference type="NCBI Taxonomy" id="2364126"/>
    <lineage>
        <taxon>Eukaryota</taxon>
        <taxon>Sar</taxon>
        <taxon>Alveolata</taxon>
        <taxon>Dinophyceae</taxon>
        <taxon>Prorocentrales</taxon>
        <taxon>Prorocentraceae</taxon>
        <taxon>Prorocentrum</taxon>
    </lineage>
</organism>
<accession>A0ABN9USL3</accession>
<name>A0ABN9USL3_9DINO</name>
<feature type="compositionally biased region" description="Basic and acidic residues" evidence="1">
    <location>
        <begin position="101"/>
        <end position="124"/>
    </location>
</feature>
<reference evidence="2" key="1">
    <citation type="submission" date="2023-10" db="EMBL/GenBank/DDBJ databases">
        <authorList>
            <person name="Chen Y."/>
            <person name="Shah S."/>
            <person name="Dougan E. K."/>
            <person name="Thang M."/>
            <person name="Chan C."/>
        </authorList>
    </citation>
    <scope>NUCLEOTIDE SEQUENCE [LARGE SCALE GENOMIC DNA]</scope>
</reference>
<evidence type="ECO:0000313" key="2">
    <source>
        <dbReference type="EMBL" id="CAK0861455.1"/>
    </source>
</evidence>
<evidence type="ECO:0000313" key="3">
    <source>
        <dbReference type="Proteomes" id="UP001189429"/>
    </source>
</evidence>
<proteinExistence type="predicted"/>
<keyword evidence="3" id="KW-1185">Reference proteome</keyword>
<feature type="region of interest" description="Disordered" evidence="1">
    <location>
        <begin position="101"/>
        <end position="160"/>
    </location>
</feature>
<comment type="caution">
    <text evidence="2">The sequence shown here is derived from an EMBL/GenBank/DDBJ whole genome shotgun (WGS) entry which is preliminary data.</text>
</comment>
<dbReference type="EMBL" id="CAUYUJ010016061">
    <property type="protein sequence ID" value="CAK0861455.1"/>
    <property type="molecule type" value="Genomic_DNA"/>
</dbReference>
<evidence type="ECO:0000256" key="1">
    <source>
        <dbReference type="SAM" id="MobiDB-lite"/>
    </source>
</evidence>